<dbReference type="AlphaFoldDB" id="A0A8H4RDI1"/>
<feature type="coiled-coil region" evidence="1">
    <location>
        <begin position="303"/>
        <end position="330"/>
    </location>
</feature>
<gene>
    <name evidence="3" type="ORF">G7Y89_g10032</name>
</gene>
<dbReference type="Proteomes" id="UP000566819">
    <property type="component" value="Unassembled WGS sequence"/>
</dbReference>
<evidence type="ECO:0000256" key="1">
    <source>
        <dbReference type="SAM" id="Coils"/>
    </source>
</evidence>
<organism evidence="3 4">
    <name type="scientific">Cudoniella acicularis</name>
    <dbReference type="NCBI Taxonomy" id="354080"/>
    <lineage>
        <taxon>Eukaryota</taxon>
        <taxon>Fungi</taxon>
        <taxon>Dikarya</taxon>
        <taxon>Ascomycota</taxon>
        <taxon>Pezizomycotina</taxon>
        <taxon>Leotiomycetes</taxon>
        <taxon>Helotiales</taxon>
        <taxon>Tricladiaceae</taxon>
        <taxon>Cudoniella</taxon>
    </lineage>
</organism>
<evidence type="ECO:0000313" key="4">
    <source>
        <dbReference type="Proteomes" id="UP000566819"/>
    </source>
</evidence>
<accession>A0A8H4RDI1</accession>
<evidence type="ECO:0000256" key="2">
    <source>
        <dbReference type="SAM" id="MobiDB-lite"/>
    </source>
</evidence>
<feature type="region of interest" description="Disordered" evidence="2">
    <location>
        <begin position="48"/>
        <end position="152"/>
    </location>
</feature>
<keyword evidence="1" id="KW-0175">Coiled coil</keyword>
<dbReference type="EMBL" id="JAAMPI010000858">
    <property type="protein sequence ID" value="KAF4628115.1"/>
    <property type="molecule type" value="Genomic_DNA"/>
</dbReference>
<feature type="compositionally biased region" description="Basic residues" evidence="2">
    <location>
        <begin position="94"/>
        <end position="103"/>
    </location>
</feature>
<proteinExistence type="predicted"/>
<evidence type="ECO:0000313" key="3">
    <source>
        <dbReference type="EMBL" id="KAF4628115.1"/>
    </source>
</evidence>
<keyword evidence="4" id="KW-1185">Reference proteome</keyword>
<comment type="caution">
    <text evidence="3">The sequence shown here is derived from an EMBL/GenBank/DDBJ whole genome shotgun (WGS) entry which is preliminary data.</text>
</comment>
<feature type="compositionally biased region" description="Polar residues" evidence="2">
    <location>
        <begin position="72"/>
        <end position="84"/>
    </location>
</feature>
<reference evidence="3 4" key="1">
    <citation type="submission" date="2020-03" db="EMBL/GenBank/DDBJ databases">
        <title>Draft Genome Sequence of Cudoniella acicularis.</title>
        <authorList>
            <person name="Buettner E."/>
            <person name="Kellner H."/>
        </authorList>
    </citation>
    <scope>NUCLEOTIDE SEQUENCE [LARGE SCALE GENOMIC DNA]</scope>
    <source>
        <strain evidence="3 4">DSM 108380</strain>
    </source>
</reference>
<protein>
    <submittedName>
        <fullName evidence="3">Uncharacterized protein</fullName>
    </submittedName>
</protein>
<name>A0A8H4RDI1_9HELO</name>
<sequence>MPSSRKKFSGAQLTEIHRGGRIYQLWTKPPRDEEEEAKIIAERDEIINRNANNMKKEHQKVKNATKAEHDTQAIQEKQNVVSQNTKSTTSSKAGKSKKSKKSKKGPESKSDRRAKKEKVRAEKAAKGAQASRVTNPDAAGRQLSPRYEEQQALDHNAQIHFGDMGGNNGGLQIREQSVASISSGQENQKVSLSVSPPRIAGVKREPGAKRGPEEALVMNEQSQAEQVVTQPAEVPQVPAIRHPVANIQNPPQFNHPAFNPLQVNAPQVNLPRSPHQDLLLEIVTLKQWKWQSQVDITNMRALIDLLLAERSKLRDKNAELEGKLGAAKEAVNALDGFSEDEINGLVDLEVKQRVLIEKLGLRLD</sequence>